<evidence type="ECO:0000313" key="26">
    <source>
        <dbReference type="Proteomes" id="UP000657918"/>
    </source>
</evidence>
<evidence type="ECO:0000256" key="5">
    <source>
        <dbReference type="ARBA" id="ARBA00022679"/>
    </source>
</evidence>
<evidence type="ECO:0000256" key="3">
    <source>
        <dbReference type="ARBA" id="ARBA00022540"/>
    </source>
</evidence>
<keyword evidence="6" id="KW-0519">Myristate</keyword>
<keyword evidence="9 19" id="KW-0547">Nucleotide-binding</keyword>
<keyword evidence="10" id="KW-0418">Kinase</keyword>
<dbReference type="PANTHER" id="PTHR13937">
    <property type="entry name" value="EUKARYOTIC TRANSLATION INITATION FACTOR 3, SUBUNIT 8 EIF3S8 -RELATED"/>
    <property type="match status" value="1"/>
</dbReference>
<keyword evidence="3 18" id="KW-0396">Initiation factor</keyword>
<dbReference type="GO" id="GO:0005509">
    <property type="term" value="F:calcium ion binding"/>
    <property type="evidence" value="ECO:0007669"/>
    <property type="project" value="InterPro"/>
</dbReference>
<feature type="compositionally biased region" description="Polar residues" evidence="21">
    <location>
        <begin position="43"/>
        <end position="57"/>
    </location>
</feature>
<feature type="binding site" evidence="19">
    <location>
        <position position="140"/>
    </location>
    <ligand>
        <name>ATP</name>
        <dbReference type="ChEBI" id="CHEBI:30616"/>
    </ligand>
</feature>
<dbReference type="Pfam" id="PF05470">
    <property type="entry name" value="eIF-3c_N"/>
    <property type="match status" value="1"/>
</dbReference>
<keyword evidence="11" id="KW-0106">Calcium</keyword>
<feature type="domain" description="Protein kinase" evidence="22">
    <location>
        <begin position="111"/>
        <end position="369"/>
    </location>
</feature>
<sequence length="1427" mass="161505">MCCCNKSEPQKKKKTILLSFDQLLLTNSMGHCFSRSRSHNVPINSSSDEYDYQQAQSKIPPKERYVPSRPPAAVSTAPTSKTPVNSQTTASSSSNIGPILGKPYVEITRIYDLDKELGKGQFGTTYLCKERSTGRKYACKSISRRKLVKDKDIDDVRREILILQHLTGQPNIVEFKGAYEEKQNLHLVMELCSGGELFDRIIAKGSYSESEAAAIIRQIVNVVHVCHFMGVMHRDLKPENFLLASRDPNAPIKATDFGLSVFIEEGKVYKDIVGSAYYIAPEVLKRSYGKEIDVWSAGIILYILLSGVPPFWAETEKGIFEAILQGNLDLHSQPWPKISPSAKDLITKMLARDPKSRITAAEALEHPWMKVGGEASDKPIDSAVLIRMKQFRAMNKLKKLALKVIAENLSEEEIKGLKQMFNNMDTDGSGTITYEELKSGLSRLGSKLTEVEIKQLMDGADVDKNGTIDYVEFITATMHRHRLEKEENLYKAFQYFDKDNNGFITRDELRQAMSQYGMGDDATIEEIIEDVDADKDGNINYEEFKNMMKQGTQDSEEKMASRFWGQGDSESDDASDYGEDIEDEETGEPTAQTAENKYLRGTASDSDESDDQKRVVRSAKDKRFEEMSATVDQMKNAMKINDWVSLQESFDKMNKQLEKVMRVMESEKVPNLYIKALVMLEDFLNQALANKEAKKKMSSSNAKALNAMKQKLKKNNKQYEDQINIYREHPENQSEMDGGWEKMMSKKDKLMDKQFAKDPSEITWDIVNKKFKEVVAARGRRGTGRFEQVEQLTFLTKVAKTPAQKLEILFSVVSAQFDVNPGLSGHMPIHVWKNCVQNMLVILDILVQYPNIVVDDTVEPDENETQKGADHNGPIQIWGNLVAFLERMDIEFFKSLQCIDPHTREYIERLRDEPMFLVLAQNVQEYLEHVGDLKAAAKVALRRVELIYYKPQEVYDAMRKLAEQTEDGGNGEEPKVEESRGSSAFVNTPELVPRKPTFPQNSRTVMDALVSLIYKSGDERTKARAMLCDIYHHALLDEFANSRDLLLMSHLQDNIQHMDISSQILFNRAMAQLGLCAFRVGLIIEAHGCLAELYSGGRVKELLAQGFSQSRYYEKTPEQERLERRRQMPYHMHINLELLESVHLSCAMLLEVPSMAANVLDDKRRVISKTFRRLLEVSERQTFTGPPENVRDHVMAATRSLRKGDFQKAFDVIESLDVWKLLRNRDGVLEMLKSKIKEEALRTYLFSYTSSYDSLGLDQLNKMFNLSAAETKVIVSKMMINDELQASWDQPTQCIVFHDLEHTRLQALAFQLTEKLSILAESNERAIEAKFGGGGLDLPQRRRDGQDFANHAASGVKWHENSSFTHGRQGSGRSGYGGGRPQVLGQGFGTSYSKGASNLRGGGGYSGGSRYQDAPTRMVTLNKGARA</sequence>
<dbReference type="SMART" id="SM00054">
    <property type="entry name" value="EFh"/>
    <property type="match status" value="4"/>
</dbReference>
<dbReference type="InterPro" id="IPR018247">
    <property type="entry name" value="EF_Hand_1_Ca_BS"/>
</dbReference>
<dbReference type="PROSITE" id="PS00107">
    <property type="entry name" value="PROTEIN_KINASE_ATP"/>
    <property type="match status" value="1"/>
</dbReference>
<keyword evidence="7" id="KW-0479">Metal-binding</keyword>
<evidence type="ECO:0000256" key="12">
    <source>
        <dbReference type="ARBA" id="ARBA00022840"/>
    </source>
</evidence>
<dbReference type="InterPro" id="IPR058999">
    <property type="entry name" value="EIF3CL_C"/>
</dbReference>
<dbReference type="GO" id="GO:0001732">
    <property type="term" value="P:formation of cytoplasmic translation initiation complex"/>
    <property type="evidence" value="ECO:0007669"/>
    <property type="project" value="UniProtKB-UniRule"/>
</dbReference>
<dbReference type="PANTHER" id="PTHR13937:SF0">
    <property type="entry name" value="EUKARYOTIC TRANSLATION INITIATION FACTOR 3 SUBUNIT C-RELATED"/>
    <property type="match status" value="1"/>
</dbReference>
<dbReference type="InterPro" id="IPR002048">
    <property type="entry name" value="EF_hand_dom"/>
</dbReference>
<dbReference type="FunFam" id="1.10.238.10:FF:000015">
    <property type="entry name" value="Calcium-dependent protein kinase 1"/>
    <property type="match status" value="1"/>
</dbReference>
<dbReference type="PROSITE" id="PS50011">
    <property type="entry name" value="PROTEIN_KINASE_DOM"/>
    <property type="match status" value="1"/>
</dbReference>
<evidence type="ECO:0000256" key="2">
    <source>
        <dbReference type="ARBA" id="ARBA00022527"/>
    </source>
</evidence>
<gene>
    <name evidence="25" type="ORF">SADUNF_Sadunf05G0186000</name>
</gene>
<comment type="similarity">
    <text evidence="18">Belongs to the eIF-3 subunit C family.</text>
</comment>
<reference evidence="25 26" key="1">
    <citation type="submission" date="2020-10" db="EMBL/GenBank/DDBJ databases">
        <title>Plant Genome Project.</title>
        <authorList>
            <person name="Zhang R.-G."/>
        </authorList>
    </citation>
    <scope>NUCLEOTIDE SEQUENCE [LARGE SCALE GENOMIC DNA]</scope>
    <source>
        <strain evidence="25">FAFU-HL-1</strain>
        <tissue evidence="25">Leaf</tissue>
    </source>
</reference>
<dbReference type="Pfam" id="PF26569">
    <property type="entry name" value="EIF3CL_C"/>
    <property type="match status" value="1"/>
</dbReference>
<evidence type="ECO:0000259" key="23">
    <source>
        <dbReference type="PROSITE" id="PS50222"/>
    </source>
</evidence>
<comment type="similarity">
    <text evidence="15">Belongs to the protein kinase superfamily. Ser/Thr protein kinase family. CDPK subfamily.</text>
</comment>
<feature type="domain" description="EF-hand" evidence="23">
    <location>
        <begin position="484"/>
        <end position="519"/>
    </location>
</feature>
<dbReference type="OrthoDB" id="29647at2759"/>
<dbReference type="Proteomes" id="UP000657918">
    <property type="component" value="Unassembled WGS sequence"/>
</dbReference>
<feature type="region of interest" description="Disordered" evidence="21">
    <location>
        <begin position="1359"/>
        <end position="1391"/>
    </location>
</feature>
<evidence type="ECO:0000256" key="18">
    <source>
        <dbReference type="HAMAP-Rule" id="MF_03002"/>
    </source>
</evidence>
<evidence type="ECO:0000256" key="17">
    <source>
        <dbReference type="ARBA" id="ARBA00048679"/>
    </source>
</evidence>
<comment type="function">
    <text evidence="18">Component of the eukaryotic translation initiation factor 3 (eIF-3) complex, which is involved in protein synthesis of a specialized repertoire of mRNAs and, together with other initiation factors, stimulates binding of mRNA and methionyl-tRNAi to the 40S ribosome. The eIF-3 complex specifically targets and initiates translation of a subset of mRNAs involved in cell proliferation.</text>
</comment>
<feature type="region of interest" description="Disordered" evidence="21">
    <location>
        <begin position="550"/>
        <end position="620"/>
    </location>
</feature>
<feature type="domain" description="EF-hand" evidence="23">
    <location>
        <begin position="448"/>
        <end position="483"/>
    </location>
</feature>
<dbReference type="InterPro" id="IPR000717">
    <property type="entry name" value="PCI_dom"/>
</dbReference>
<dbReference type="InterPro" id="IPR011992">
    <property type="entry name" value="EF-hand-dom_pair"/>
</dbReference>
<dbReference type="GO" id="GO:0005524">
    <property type="term" value="F:ATP binding"/>
    <property type="evidence" value="ECO:0007669"/>
    <property type="project" value="UniProtKB-UniRule"/>
</dbReference>
<evidence type="ECO:0000256" key="19">
    <source>
        <dbReference type="PROSITE-ProRule" id="PRU10141"/>
    </source>
</evidence>
<dbReference type="EMBL" id="JADGMS010000005">
    <property type="protein sequence ID" value="KAF9683184.1"/>
    <property type="molecule type" value="Genomic_DNA"/>
</dbReference>
<evidence type="ECO:0000256" key="7">
    <source>
        <dbReference type="ARBA" id="ARBA00022723"/>
    </source>
</evidence>
<keyword evidence="5" id="KW-0808">Transferase</keyword>
<dbReference type="PROSITE" id="PS00108">
    <property type="entry name" value="PROTEIN_KINASE_ST"/>
    <property type="match status" value="1"/>
</dbReference>
<evidence type="ECO:0000256" key="15">
    <source>
        <dbReference type="ARBA" id="ARBA00024334"/>
    </source>
</evidence>
<feature type="compositionally biased region" description="Basic and acidic residues" evidence="21">
    <location>
        <begin position="611"/>
        <end position="620"/>
    </location>
</feature>
<dbReference type="InterPro" id="IPR027516">
    <property type="entry name" value="EIF3C"/>
</dbReference>
<feature type="compositionally biased region" description="Gly residues" evidence="21">
    <location>
        <begin position="1369"/>
        <end position="1380"/>
    </location>
</feature>
<dbReference type="FunFam" id="1.10.510.10:FF:000056">
    <property type="entry name" value="calcium-dependent protein kinase 1"/>
    <property type="match status" value="1"/>
</dbReference>
<dbReference type="InterPro" id="IPR017441">
    <property type="entry name" value="Protein_kinase_ATP_BS"/>
</dbReference>
<dbReference type="InterPro" id="IPR000719">
    <property type="entry name" value="Prot_kinase_dom"/>
</dbReference>
<feature type="domain" description="EF-hand" evidence="23">
    <location>
        <begin position="520"/>
        <end position="554"/>
    </location>
</feature>
<dbReference type="InterPro" id="IPR008905">
    <property type="entry name" value="EIF3C_N_dom"/>
</dbReference>
<comment type="subunit">
    <text evidence="18">Component of the eukaryotic translation initiation factor 3 (eIF-3) complex.</text>
</comment>
<keyword evidence="12 19" id="KW-0067">ATP-binding</keyword>
<evidence type="ECO:0000259" key="24">
    <source>
        <dbReference type="PROSITE" id="PS50250"/>
    </source>
</evidence>
<evidence type="ECO:0000256" key="8">
    <source>
        <dbReference type="ARBA" id="ARBA00022737"/>
    </source>
</evidence>
<dbReference type="GO" id="GO:0016282">
    <property type="term" value="C:eukaryotic 43S preinitiation complex"/>
    <property type="evidence" value="ECO:0007669"/>
    <property type="project" value="UniProtKB-UniRule"/>
</dbReference>
<dbReference type="InterPro" id="IPR011009">
    <property type="entry name" value="Kinase-like_dom_sf"/>
</dbReference>
<keyword evidence="26" id="KW-1185">Reference proteome</keyword>
<keyword evidence="4" id="KW-0597">Phosphoprotein</keyword>
<feature type="region of interest" description="Disordered" evidence="21">
    <location>
        <begin position="43"/>
        <end position="95"/>
    </location>
</feature>
<dbReference type="Pfam" id="PF01399">
    <property type="entry name" value="PCI"/>
    <property type="match status" value="1"/>
</dbReference>
<dbReference type="GO" id="GO:0004674">
    <property type="term" value="F:protein serine/threonine kinase activity"/>
    <property type="evidence" value="ECO:0007669"/>
    <property type="project" value="UniProtKB-KW"/>
</dbReference>
<dbReference type="GO" id="GO:0033290">
    <property type="term" value="C:eukaryotic 48S preinitiation complex"/>
    <property type="evidence" value="ECO:0007669"/>
    <property type="project" value="UniProtKB-UniRule"/>
</dbReference>
<evidence type="ECO:0000256" key="14">
    <source>
        <dbReference type="ARBA" id="ARBA00023288"/>
    </source>
</evidence>
<comment type="subcellular location">
    <subcellularLocation>
        <location evidence="18">Cytoplasm</location>
    </subcellularLocation>
</comment>
<dbReference type="CDD" id="cd05117">
    <property type="entry name" value="STKc_CAMK"/>
    <property type="match status" value="1"/>
</dbReference>
<feature type="compositionally biased region" description="Acidic residues" evidence="21">
    <location>
        <begin position="569"/>
        <end position="587"/>
    </location>
</feature>
<dbReference type="PROSITE" id="PS50222">
    <property type="entry name" value="EF_HAND_2"/>
    <property type="match status" value="4"/>
</dbReference>
<keyword evidence="14" id="KW-0449">Lipoprotein</keyword>
<dbReference type="FunFam" id="3.30.200.20:FF:000004">
    <property type="entry name" value="Calcium-dependent protein kinase 1"/>
    <property type="match status" value="1"/>
</dbReference>
<dbReference type="GO" id="GO:0003743">
    <property type="term" value="F:translation initiation factor activity"/>
    <property type="evidence" value="ECO:0007669"/>
    <property type="project" value="UniProtKB-UniRule"/>
</dbReference>
<keyword evidence="1 18" id="KW-0963">Cytoplasm</keyword>
<name>A0A835K5W5_9ROSI</name>
<evidence type="ECO:0000256" key="4">
    <source>
        <dbReference type="ARBA" id="ARBA00022553"/>
    </source>
</evidence>
<dbReference type="Gene3D" id="1.10.510.10">
    <property type="entry name" value="Transferase(Phosphotransferase) domain 1"/>
    <property type="match status" value="1"/>
</dbReference>
<dbReference type="HAMAP" id="MF_03002">
    <property type="entry name" value="eIF3c"/>
    <property type="match status" value="1"/>
</dbReference>
<dbReference type="SUPFAM" id="SSF47473">
    <property type="entry name" value="EF-hand"/>
    <property type="match status" value="1"/>
</dbReference>
<evidence type="ECO:0000256" key="11">
    <source>
        <dbReference type="ARBA" id="ARBA00022837"/>
    </source>
</evidence>
<evidence type="ECO:0000256" key="10">
    <source>
        <dbReference type="ARBA" id="ARBA00022777"/>
    </source>
</evidence>
<dbReference type="SMART" id="SM00220">
    <property type="entry name" value="S_TKc"/>
    <property type="match status" value="1"/>
</dbReference>
<feature type="compositionally biased region" description="Polar residues" evidence="21">
    <location>
        <begin position="76"/>
        <end position="95"/>
    </location>
</feature>
<comment type="catalytic activity">
    <reaction evidence="16">
        <text>L-threonyl-[protein] + ATP = O-phospho-L-threonyl-[protein] + ADP + H(+)</text>
        <dbReference type="Rhea" id="RHEA:46608"/>
        <dbReference type="Rhea" id="RHEA-COMP:11060"/>
        <dbReference type="Rhea" id="RHEA-COMP:11605"/>
        <dbReference type="ChEBI" id="CHEBI:15378"/>
        <dbReference type="ChEBI" id="CHEBI:30013"/>
        <dbReference type="ChEBI" id="CHEBI:30616"/>
        <dbReference type="ChEBI" id="CHEBI:61977"/>
        <dbReference type="ChEBI" id="CHEBI:456216"/>
        <dbReference type="EC" id="2.7.11.1"/>
    </reaction>
</comment>
<dbReference type="PROSITE" id="PS50250">
    <property type="entry name" value="PCI"/>
    <property type="match status" value="1"/>
</dbReference>
<dbReference type="SUPFAM" id="SSF56112">
    <property type="entry name" value="Protein kinase-like (PK-like)"/>
    <property type="match status" value="1"/>
</dbReference>
<accession>A0A835K5W5</accession>
<proteinExistence type="inferred from homology"/>
<dbReference type="InterPro" id="IPR008271">
    <property type="entry name" value="Ser/Thr_kinase_AS"/>
</dbReference>
<feature type="domain" description="PCI" evidence="24">
    <location>
        <begin position="1130"/>
        <end position="1302"/>
    </location>
</feature>
<organism evidence="25 26">
    <name type="scientific">Salix dunnii</name>
    <dbReference type="NCBI Taxonomy" id="1413687"/>
    <lineage>
        <taxon>Eukaryota</taxon>
        <taxon>Viridiplantae</taxon>
        <taxon>Streptophyta</taxon>
        <taxon>Embryophyta</taxon>
        <taxon>Tracheophyta</taxon>
        <taxon>Spermatophyta</taxon>
        <taxon>Magnoliopsida</taxon>
        <taxon>eudicotyledons</taxon>
        <taxon>Gunneridae</taxon>
        <taxon>Pentapetalae</taxon>
        <taxon>rosids</taxon>
        <taxon>fabids</taxon>
        <taxon>Malpighiales</taxon>
        <taxon>Salicaceae</taxon>
        <taxon>Saliceae</taxon>
        <taxon>Salix</taxon>
    </lineage>
</organism>
<dbReference type="Gene3D" id="3.30.200.20">
    <property type="entry name" value="Phosphorylase Kinase, domain 1"/>
    <property type="match status" value="1"/>
</dbReference>
<evidence type="ECO:0000256" key="21">
    <source>
        <dbReference type="SAM" id="MobiDB-lite"/>
    </source>
</evidence>
<comment type="catalytic activity">
    <reaction evidence="17">
        <text>L-seryl-[protein] + ATP = O-phospho-L-seryl-[protein] + ADP + H(+)</text>
        <dbReference type="Rhea" id="RHEA:17989"/>
        <dbReference type="Rhea" id="RHEA-COMP:9863"/>
        <dbReference type="Rhea" id="RHEA-COMP:11604"/>
        <dbReference type="ChEBI" id="CHEBI:15378"/>
        <dbReference type="ChEBI" id="CHEBI:29999"/>
        <dbReference type="ChEBI" id="CHEBI:30616"/>
        <dbReference type="ChEBI" id="CHEBI:83421"/>
        <dbReference type="ChEBI" id="CHEBI:456216"/>
        <dbReference type="EC" id="2.7.11.1"/>
    </reaction>
</comment>
<dbReference type="GO" id="GO:0005852">
    <property type="term" value="C:eukaryotic translation initiation factor 3 complex"/>
    <property type="evidence" value="ECO:0007669"/>
    <property type="project" value="UniProtKB-UniRule"/>
</dbReference>
<dbReference type="Pfam" id="PF00069">
    <property type="entry name" value="Pkinase"/>
    <property type="match status" value="1"/>
</dbReference>
<dbReference type="GO" id="GO:0003723">
    <property type="term" value="F:RNA binding"/>
    <property type="evidence" value="ECO:0007669"/>
    <property type="project" value="InterPro"/>
</dbReference>
<dbReference type="Gene3D" id="1.10.238.10">
    <property type="entry name" value="EF-hand"/>
    <property type="match status" value="1"/>
</dbReference>
<keyword evidence="13 18" id="KW-0648">Protein biosynthesis</keyword>
<feature type="coiled-coil region" evidence="20">
    <location>
        <begin position="702"/>
        <end position="729"/>
    </location>
</feature>
<keyword evidence="2" id="KW-0723">Serine/threonine-protein kinase</keyword>
<evidence type="ECO:0000259" key="22">
    <source>
        <dbReference type="PROSITE" id="PS50011"/>
    </source>
</evidence>
<feature type="domain" description="EF-hand" evidence="23">
    <location>
        <begin position="412"/>
        <end position="447"/>
    </location>
</feature>
<evidence type="ECO:0000256" key="16">
    <source>
        <dbReference type="ARBA" id="ARBA00047899"/>
    </source>
</evidence>
<dbReference type="GO" id="GO:0031369">
    <property type="term" value="F:translation initiation factor binding"/>
    <property type="evidence" value="ECO:0007669"/>
    <property type="project" value="InterPro"/>
</dbReference>
<evidence type="ECO:0000256" key="20">
    <source>
        <dbReference type="SAM" id="Coils"/>
    </source>
</evidence>
<keyword evidence="8" id="KW-0677">Repeat</keyword>
<evidence type="ECO:0000313" key="25">
    <source>
        <dbReference type="EMBL" id="KAF9683184.1"/>
    </source>
</evidence>
<keyword evidence="20" id="KW-0175">Coiled coil</keyword>
<dbReference type="SMART" id="SM00088">
    <property type="entry name" value="PINT"/>
    <property type="match status" value="1"/>
</dbReference>
<dbReference type="InterPro" id="IPR036390">
    <property type="entry name" value="WH_DNA-bd_sf"/>
</dbReference>
<dbReference type="SUPFAM" id="SSF46785">
    <property type="entry name" value="Winged helix' DNA-binding domain"/>
    <property type="match status" value="1"/>
</dbReference>
<evidence type="ECO:0000256" key="13">
    <source>
        <dbReference type="ARBA" id="ARBA00022917"/>
    </source>
</evidence>
<dbReference type="Pfam" id="PF13499">
    <property type="entry name" value="EF-hand_7"/>
    <property type="match status" value="2"/>
</dbReference>
<evidence type="ECO:0000256" key="1">
    <source>
        <dbReference type="ARBA" id="ARBA00022490"/>
    </source>
</evidence>
<dbReference type="PROSITE" id="PS00018">
    <property type="entry name" value="EF_HAND_1"/>
    <property type="match status" value="4"/>
</dbReference>
<evidence type="ECO:0000256" key="9">
    <source>
        <dbReference type="ARBA" id="ARBA00022741"/>
    </source>
</evidence>
<protein>
    <recommendedName>
        <fullName evidence="18">Eukaryotic translation initiation factor 3 subunit C</fullName>
        <shortName evidence="18">eIF3c</shortName>
    </recommendedName>
    <alternativeName>
        <fullName evidence="18">Eukaryotic translation initiation factor 3 subunit 8</fullName>
    </alternativeName>
    <alternativeName>
        <fullName evidence="18">eIF3 p110</fullName>
    </alternativeName>
</protein>
<evidence type="ECO:0000256" key="6">
    <source>
        <dbReference type="ARBA" id="ARBA00022707"/>
    </source>
</evidence>
<comment type="caution">
    <text evidence="25">The sequence shown here is derived from an EMBL/GenBank/DDBJ whole genome shotgun (WGS) entry which is preliminary data.</text>
</comment>